<evidence type="ECO:0000256" key="6">
    <source>
        <dbReference type="SAM" id="Phobius"/>
    </source>
</evidence>
<comment type="caution">
    <text evidence="8">The sequence shown here is derived from an EMBL/GenBank/DDBJ whole genome shotgun (WGS) entry which is preliminary data.</text>
</comment>
<dbReference type="RefSeq" id="WP_022233884.1">
    <property type="nucleotide sequence ID" value="NZ_JACOPS010000007.1"/>
</dbReference>
<keyword evidence="3 6" id="KW-0812">Transmembrane</keyword>
<organism evidence="8 9">
    <name type="scientific">Ruminococcus intestinalis</name>
    <dbReference type="NCBI Taxonomy" id="2763066"/>
    <lineage>
        <taxon>Bacteria</taxon>
        <taxon>Bacillati</taxon>
        <taxon>Bacillota</taxon>
        <taxon>Clostridia</taxon>
        <taxon>Eubacteriales</taxon>
        <taxon>Oscillospiraceae</taxon>
        <taxon>Ruminococcus</taxon>
    </lineage>
</organism>
<feature type="transmembrane region" description="Helical" evidence="6">
    <location>
        <begin position="12"/>
        <end position="33"/>
    </location>
</feature>
<evidence type="ECO:0000256" key="2">
    <source>
        <dbReference type="ARBA" id="ARBA00022475"/>
    </source>
</evidence>
<protein>
    <submittedName>
        <fullName evidence="8">ABC transporter permease subunit</fullName>
    </submittedName>
</protein>
<comment type="subcellular location">
    <subcellularLocation>
        <location evidence="1">Cell membrane</location>
        <topology evidence="1">Multi-pass membrane protein</topology>
    </subcellularLocation>
</comment>
<dbReference type="InterPro" id="IPR051449">
    <property type="entry name" value="ABC-2_transporter_component"/>
</dbReference>
<dbReference type="EMBL" id="JACOPS010000007">
    <property type="protein sequence ID" value="MBC5729207.1"/>
    <property type="molecule type" value="Genomic_DNA"/>
</dbReference>
<keyword evidence="5 6" id="KW-0472">Membrane</keyword>
<gene>
    <name evidence="8" type="ORF">H8R91_11870</name>
</gene>
<dbReference type="InterPro" id="IPR013525">
    <property type="entry name" value="ABC2_TM"/>
</dbReference>
<evidence type="ECO:0000256" key="5">
    <source>
        <dbReference type="ARBA" id="ARBA00023136"/>
    </source>
</evidence>
<feature type="transmembrane region" description="Helical" evidence="6">
    <location>
        <begin position="95"/>
        <end position="119"/>
    </location>
</feature>
<evidence type="ECO:0000256" key="3">
    <source>
        <dbReference type="ARBA" id="ARBA00022692"/>
    </source>
</evidence>
<evidence type="ECO:0000259" key="7">
    <source>
        <dbReference type="Pfam" id="PF12698"/>
    </source>
</evidence>
<accession>A0ABR7HP04</accession>
<feature type="transmembrane region" description="Helical" evidence="6">
    <location>
        <begin position="155"/>
        <end position="173"/>
    </location>
</feature>
<evidence type="ECO:0000256" key="4">
    <source>
        <dbReference type="ARBA" id="ARBA00022989"/>
    </source>
</evidence>
<evidence type="ECO:0000313" key="8">
    <source>
        <dbReference type="EMBL" id="MBC5729207.1"/>
    </source>
</evidence>
<proteinExistence type="predicted"/>
<reference evidence="8 9" key="1">
    <citation type="submission" date="2020-08" db="EMBL/GenBank/DDBJ databases">
        <title>Genome public.</title>
        <authorList>
            <person name="Liu C."/>
            <person name="Sun Q."/>
        </authorList>
    </citation>
    <scope>NUCLEOTIDE SEQUENCE [LARGE SCALE GENOMIC DNA]</scope>
    <source>
        <strain evidence="8 9">NSJ-71</strain>
    </source>
</reference>
<dbReference type="PANTHER" id="PTHR30294">
    <property type="entry name" value="MEMBRANE COMPONENT OF ABC TRANSPORTER YHHJ-RELATED"/>
    <property type="match status" value="1"/>
</dbReference>
<dbReference type="PANTHER" id="PTHR30294:SF29">
    <property type="entry name" value="MULTIDRUG ABC TRANSPORTER PERMEASE YBHS-RELATED"/>
    <property type="match status" value="1"/>
</dbReference>
<feature type="transmembrane region" description="Helical" evidence="6">
    <location>
        <begin position="45"/>
        <end position="65"/>
    </location>
</feature>
<feature type="domain" description="ABC-2 type transporter transmembrane" evidence="7">
    <location>
        <begin position="42"/>
        <end position="206"/>
    </location>
</feature>
<dbReference type="Proteomes" id="UP000636755">
    <property type="component" value="Unassembled WGS sequence"/>
</dbReference>
<sequence length="234" mass="26228">MVAILKRELSSYFNSAVAYVVMAVYFLFSGLFFSMICIENDTSSLSYVFGNMFIIILFIIPIITMKSFSEEKRQRTDQALLTSPTSLFEIVMGKFLGALILFAICSLIFVVYALVISFFTSPDWAVVLCTVLGLLLLGSALIAIDIFISVLTESMIISAVAGMGVGLLIYMLSNLSSNITVDWIATIVKKIDFLTYYTNFTYGMLNLTDIIFFLSVTGLFLFFTARVLEKRRWS</sequence>
<keyword evidence="2" id="KW-1003">Cell membrane</keyword>
<feature type="transmembrane region" description="Helical" evidence="6">
    <location>
        <begin position="210"/>
        <end position="228"/>
    </location>
</feature>
<name>A0ABR7HP04_9FIRM</name>
<feature type="transmembrane region" description="Helical" evidence="6">
    <location>
        <begin position="125"/>
        <end position="148"/>
    </location>
</feature>
<keyword evidence="4 6" id="KW-1133">Transmembrane helix</keyword>
<evidence type="ECO:0000313" key="9">
    <source>
        <dbReference type="Proteomes" id="UP000636755"/>
    </source>
</evidence>
<keyword evidence="9" id="KW-1185">Reference proteome</keyword>
<evidence type="ECO:0000256" key="1">
    <source>
        <dbReference type="ARBA" id="ARBA00004651"/>
    </source>
</evidence>
<dbReference type="Pfam" id="PF12698">
    <property type="entry name" value="ABC2_membrane_3"/>
    <property type="match status" value="1"/>
</dbReference>